<feature type="transmembrane region" description="Helical" evidence="2">
    <location>
        <begin position="123"/>
        <end position="144"/>
    </location>
</feature>
<dbReference type="Proteomes" id="UP000007306">
    <property type="component" value="Chromosome 3"/>
</dbReference>
<evidence type="ECO:0000313" key="3">
    <source>
        <dbReference type="EnsemblPlants" id="ORGLA03G0105400.1"/>
    </source>
</evidence>
<evidence type="ECO:0000256" key="2">
    <source>
        <dbReference type="SAM" id="Phobius"/>
    </source>
</evidence>
<keyword evidence="4" id="KW-1185">Reference proteome</keyword>
<accession>I1P9K8</accession>
<dbReference type="EnsemblPlants" id="ORGLA03G0105400.1">
    <property type="protein sequence ID" value="ORGLA03G0105400.1"/>
    <property type="gene ID" value="ORGLA03G0105400"/>
</dbReference>
<feature type="compositionally biased region" description="Pro residues" evidence="1">
    <location>
        <begin position="21"/>
        <end position="33"/>
    </location>
</feature>
<dbReference type="Gramene" id="ORGLA03G0105400.1">
    <property type="protein sequence ID" value="ORGLA03G0105400.1"/>
    <property type="gene ID" value="ORGLA03G0105400"/>
</dbReference>
<sequence>MDPSELGLYHHGRDQLAWISPHPPPHPPSPPLRSAPRRPGRRERRRRFARRRRWGRPPAKIEGPAAAPDLPRSLCEERERGTRASLKEDETERGVVCHRVKMPCYLCDTLENVKITSLSRKGLIAVFFMPTLEVFSIIFLDSLINLG</sequence>
<feature type="compositionally biased region" description="Basic and acidic residues" evidence="1">
    <location>
        <begin position="74"/>
        <end position="91"/>
    </location>
</feature>
<dbReference type="OMA" id="AWISPHP"/>
<name>I1P9K8_ORYGL</name>
<evidence type="ECO:0000256" key="1">
    <source>
        <dbReference type="SAM" id="MobiDB-lite"/>
    </source>
</evidence>
<keyword evidence="2" id="KW-0812">Transmembrane</keyword>
<protein>
    <submittedName>
        <fullName evidence="3">Uncharacterized protein</fullName>
    </submittedName>
</protein>
<evidence type="ECO:0000313" key="4">
    <source>
        <dbReference type="Proteomes" id="UP000007306"/>
    </source>
</evidence>
<proteinExistence type="predicted"/>
<feature type="compositionally biased region" description="Basic residues" evidence="1">
    <location>
        <begin position="35"/>
        <end position="55"/>
    </location>
</feature>
<keyword evidence="2" id="KW-1133">Transmembrane helix</keyword>
<dbReference type="AlphaFoldDB" id="I1P9K8"/>
<reference evidence="3" key="1">
    <citation type="submission" date="2015-06" db="UniProtKB">
        <authorList>
            <consortium name="EnsemblPlants"/>
        </authorList>
    </citation>
    <scope>IDENTIFICATION</scope>
</reference>
<keyword evidence="2" id="KW-0472">Membrane</keyword>
<feature type="region of interest" description="Disordered" evidence="1">
    <location>
        <begin position="1"/>
        <end position="91"/>
    </location>
</feature>
<dbReference type="HOGENOM" id="CLU_1770971_0_0_1"/>
<reference evidence="3 4" key="2">
    <citation type="submission" date="2018-04" db="EMBL/GenBank/DDBJ databases">
        <title>OglaRS2 (Oryza glaberrima Reference Sequence Version 2).</title>
        <authorList>
            <person name="Zhang J."/>
            <person name="Kudrna D."/>
            <person name="Lee S."/>
            <person name="Talag J."/>
            <person name="Rajasekar S."/>
            <person name="Wing R.A."/>
        </authorList>
    </citation>
    <scope>NUCLEOTIDE SEQUENCE [LARGE SCALE GENOMIC DNA]</scope>
    <source>
        <strain evidence="3 4">cv. IRGC 96717</strain>
    </source>
</reference>
<organism evidence="3 4">
    <name type="scientific">Oryza glaberrima</name>
    <name type="common">African rice</name>
    <dbReference type="NCBI Taxonomy" id="4538"/>
    <lineage>
        <taxon>Eukaryota</taxon>
        <taxon>Viridiplantae</taxon>
        <taxon>Streptophyta</taxon>
        <taxon>Embryophyta</taxon>
        <taxon>Tracheophyta</taxon>
        <taxon>Spermatophyta</taxon>
        <taxon>Magnoliopsida</taxon>
        <taxon>Liliopsida</taxon>
        <taxon>Poales</taxon>
        <taxon>Poaceae</taxon>
        <taxon>BOP clade</taxon>
        <taxon>Oryzoideae</taxon>
        <taxon>Oryzeae</taxon>
        <taxon>Oryzinae</taxon>
        <taxon>Oryza</taxon>
    </lineage>
</organism>